<dbReference type="Proteomes" id="UP000030671">
    <property type="component" value="Unassembled WGS sequence"/>
</dbReference>
<feature type="region of interest" description="Disordered" evidence="2">
    <location>
        <begin position="651"/>
        <end position="681"/>
    </location>
</feature>
<keyword evidence="4" id="KW-1185">Reference proteome</keyword>
<evidence type="ECO:0000256" key="2">
    <source>
        <dbReference type="SAM" id="MobiDB-lite"/>
    </source>
</evidence>
<feature type="compositionally biased region" description="Low complexity" evidence="2">
    <location>
        <begin position="894"/>
        <end position="907"/>
    </location>
</feature>
<feature type="compositionally biased region" description="Low complexity" evidence="2">
    <location>
        <begin position="574"/>
        <end position="592"/>
    </location>
</feature>
<reference evidence="3 4" key="1">
    <citation type="journal article" date="2012" name="New Phytol.">
        <title>Insight into trade-off between wood decay and parasitism from the genome of a fungal forest pathogen.</title>
        <authorList>
            <person name="Olson A."/>
            <person name="Aerts A."/>
            <person name="Asiegbu F."/>
            <person name="Belbahri L."/>
            <person name="Bouzid O."/>
            <person name="Broberg A."/>
            <person name="Canback B."/>
            <person name="Coutinho P.M."/>
            <person name="Cullen D."/>
            <person name="Dalman K."/>
            <person name="Deflorio G."/>
            <person name="van Diepen L.T."/>
            <person name="Dunand C."/>
            <person name="Duplessis S."/>
            <person name="Durling M."/>
            <person name="Gonthier P."/>
            <person name="Grimwood J."/>
            <person name="Fossdal C.G."/>
            <person name="Hansson D."/>
            <person name="Henrissat B."/>
            <person name="Hietala A."/>
            <person name="Himmelstrand K."/>
            <person name="Hoffmeister D."/>
            <person name="Hogberg N."/>
            <person name="James T.Y."/>
            <person name="Karlsson M."/>
            <person name="Kohler A."/>
            <person name="Kues U."/>
            <person name="Lee Y.H."/>
            <person name="Lin Y.C."/>
            <person name="Lind M."/>
            <person name="Lindquist E."/>
            <person name="Lombard V."/>
            <person name="Lucas S."/>
            <person name="Lunden K."/>
            <person name="Morin E."/>
            <person name="Murat C."/>
            <person name="Park J."/>
            <person name="Raffaello T."/>
            <person name="Rouze P."/>
            <person name="Salamov A."/>
            <person name="Schmutz J."/>
            <person name="Solheim H."/>
            <person name="Stahlberg J."/>
            <person name="Velez H."/>
            <person name="de Vries R.P."/>
            <person name="Wiebenga A."/>
            <person name="Woodward S."/>
            <person name="Yakovlev I."/>
            <person name="Garbelotto M."/>
            <person name="Martin F."/>
            <person name="Grigoriev I.V."/>
            <person name="Stenlid J."/>
        </authorList>
    </citation>
    <scope>NUCLEOTIDE SEQUENCE [LARGE SCALE GENOMIC DNA]</scope>
    <source>
        <strain evidence="3 4">TC 32-1</strain>
    </source>
</reference>
<dbReference type="KEGG" id="hir:HETIRDRAFT_425910"/>
<feature type="coiled-coil region" evidence="1">
    <location>
        <begin position="494"/>
        <end position="529"/>
    </location>
</feature>
<dbReference type="GeneID" id="20674051"/>
<feature type="region of interest" description="Disordered" evidence="2">
    <location>
        <begin position="217"/>
        <end position="238"/>
    </location>
</feature>
<feature type="compositionally biased region" description="Low complexity" evidence="2">
    <location>
        <begin position="816"/>
        <end position="834"/>
    </location>
</feature>
<feature type="compositionally biased region" description="Low complexity" evidence="2">
    <location>
        <begin position="22"/>
        <end position="37"/>
    </location>
</feature>
<gene>
    <name evidence="3" type="ORF">HETIRDRAFT_425910</name>
</gene>
<organism evidence="3 4">
    <name type="scientific">Heterobasidion irregulare (strain TC 32-1)</name>
    <dbReference type="NCBI Taxonomy" id="747525"/>
    <lineage>
        <taxon>Eukaryota</taxon>
        <taxon>Fungi</taxon>
        <taxon>Dikarya</taxon>
        <taxon>Basidiomycota</taxon>
        <taxon>Agaricomycotina</taxon>
        <taxon>Agaricomycetes</taxon>
        <taxon>Russulales</taxon>
        <taxon>Bondarzewiaceae</taxon>
        <taxon>Heterobasidion</taxon>
        <taxon>Heterobasidion annosum species complex</taxon>
    </lineage>
</organism>
<feature type="region of interest" description="Disordered" evidence="2">
    <location>
        <begin position="882"/>
        <end position="914"/>
    </location>
</feature>
<feature type="compositionally biased region" description="Basic residues" evidence="2">
    <location>
        <begin position="743"/>
        <end position="759"/>
    </location>
</feature>
<dbReference type="HOGENOM" id="CLU_353756_0_0_1"/>
<sequence length="914" mass="99457">MSSSESIYLFSEDTLVERPYEETPSTEPSIPSTPEMSIVEERSVPWDTDKEQAVREAEEGFSEYLEGLDEDKQRQDEMIRQLTEDFDRPSPSRSPSPPPLTRTQGEGIIFPDRETYLTTPVTYMMGLIEGTPNTDCGILCLVFGLKWNTAVTLEVALSAEHNTKTTSKAGVLELVSDTQGIMSNGRQAPAIREDKEVGWPSNGARSRLTDHAEVGKINDKDRPTHGGHRPIRNTGSDLVNTYRNTPMRSWDRPCSVIVGVFGTCRALFGISPKLHEYFPRTLARSVVVGYESEREKNGVENVVAWMWERLWRGKWSGVASFMGKRSAMSGGVERSGRWRESVSARRGGAYRNYCRAQWLVALSGDHSHVPIVDSPATKSLIAACLPLNSFVSSDMSALLSALKTKLGEYMLSLPDGAAEYEDYEAWARGFAKRVAVLDRSARGQDLPELADWIAEAEHGLDHMATDDWLAWGTRILPQRAAHFATQQQRQAAEAQALEEESARVAIAEREAEEAEAARAAAALRIAEDDRQRRREALVEAMFDGSMDPEEGDRQMAALEAESVLPFPLFLRSPSPSAPVVSSSHPAPSVADSLSRPGSPIADPELASATAAMNRMSVDLVASTAPTDAKGKKSAAAVIVEFARQQTPTAGRVVLPLGPGTGRMSTVRPPVERNGAGKVLEDPPGLLPGDVLADYACHRCADNFTTRAFRCYLRPGQVSCIKCAGERKGCSFQPGWTSKDKGKGASKGKGKSTGKAKSASKAKSIEKSVEEGPSRPTKRRRVEVLVPERSVGDSIAQNKAARTRKPVKRLPVTTQAVPSSSHPPRSRPSVIPSLSNSSRLLPTVAQGIASEIRYRIAVAEGSRAFLARSIAMWQAELESLEARSGPATSDMVMVEDSSQSEGSAMSESGDFVPSE</sequence>
<name>W4KFK4_HETIT</name>
<feature type="compositionally biased region" description="Basic and acidic residues" evidence="2">
    <location>
        <begin position="762"/>
        <end position="772"/>
    </location>
</feature>
<dbReference type="AlphaFoldDB" id="W4KFK4"/>
<accession>W4KFK4</accession>
<evidence type="ECO:0000313" key="3">
    <source>
        <dbReference type="EMBL" id="ETW84628.1"/>
    </source>
</evidence>
<proteinExistence type="predicted"/>
<feature type="region of interest" description="Disordered" evidence="2">
    <location>
        <begin position="731"/>
        <end position="834"/>
    </location>
</feature>
<feature type="region of interest" description="Disordered" evidence="2">
    <location>
        <begin position="1"/>
        <end position="38"/>
    </location>
</feature>
<dbReference type="RefSeq" id="XP_009544275.1">
    <property type="nucleotide sequence ID" value="XM_009545980.1"/>
</dbReference>
<feature type="region of interest" description="Disordered" evidence="2">
    <location>
        <begin position="82"/>
        <end position="106"/>
    </location>
</feature>
<dbReference type="InParanoid" id="W4KFK4"/>
<evidence type="ECO:0000256" key="1">
    <source>
        <dbReference type="SAM" id="Coils"/>
    </source>
</evidence>
<dbReference type="EMBL" id="KI925456">
    <property type="protein sequence ID" value="ETW84628.1"/>
    <property type="molecule type" value="Genomic_DNA"/>
</dbReference>
<keyword evidence="1" id="KW-0175">Coiled coil</keyword>
<protein>
    <submittedName>
        <fullName evidence="3">Uncharacterized protein</fullName>
    </submittedName>
</protein>
<feature type="region of interest" description="Disordered" evidence="2">
    <location>
        <begin position="574"/>
        <end position="603"/>
    </location>
</feature>
<evidence type="ECO:0000313" key="4">
    <source>
        <dbReference type="Proteomes" id="UP000030671"/>
    </source>
</evidence>